<proteinExistence type="predicted"/>
<comment type="caution">
    <text evidence="1">The sequence shown here is derived from an EMBL/GenBank/DDBJ whole genome shotgun (WGS) entry which is preliminary data.</text>
</comment>
<gene>
    <name evidence="1" type="ORF">GPZ80_29415</name>
</gene>
<organism evidence="1 2">
    <name type="scientific">Actinokineospora xionganensis</name>
    <dbReference type="NCBI Taxonomy" id="2684470"/>
    <lineage>
        <taxon>Bacteria</taxon>
        <taxon>Bacillati</taxon>
        <taxon>Actinomycetota</taxon>
        <taxon>Actinomycetes</taxon>
        <taxon>Pseudonocardiales</taxon>
        <taxon>Pseudonocardiaceae</taxon>
        <taxon>Actinokineospora</taxon>
    </lineage>
</organism>
<dbReference type="EMBL" id="JABVED010000027">
    <property type="protein sequence ID" value="MBC6451286.1"/>
    <property type="molecule type" value="Genomic_DNA"/>
</dbReference>
<evidence type="ECO:0000313" key="2">
    <source>
        <dbReference type="Proteomes" id="UP000734823"/>
    </source>
</evidence>
<accession>A0ABR7LF05</accession>
<reference evidence="1 2" key="1">
    <citation type="submission" date="2020-06" db="EMBL/GenBank/DDBJ databases">
        <title>Actinokineospora xiongansis sp. nov., isolated from soil of Baiyangdian.</title>
        <authorList>
            <person name="Zhang X."/>
        </authorList>
    </citation>
    <scope>NUCLEOTIDE SEQUENCE [LARGE SCALE GENOMIC DNA]</scope>
    <source>
        <strain evidence="1 2">HBU206404</strain>
    </source>
</reference>
<sequence length="123" mass="14064">MSLIRKTYAPLPPHTNEDELAEAVLAELDSTFEHQWQVWGTHCSGRRMRVDAVVWPRDPSAWKDDQPVFGIEFKALELVPFDTKNYTAHAAQAVDYTHVDWDDYGHLIVFTCPPPAKGSLRRS</sequence>
<dbReference type="RefSeq" id="WP_187224365.1">
    <property type="nucleotide sequence ID" value="NZ_JABVED010000027.1"/>
</dbReference>
<protein>
    <submittedName>
        <fullName evidence="1">Uncharacterized protein</fullName>
    </submittedName>
</protein>
<name>A0ABR7LF05_9PSEU</name>
<dbReference type="Proteomes" id="UP000734823">
    <property type="component" value="Unassembled WGS sequence"/>
</dbReference>
<keyword evidence="2" id="KW-1185">Reference proteome</keyword>
<evidence type="ECO:0000313" key="1">
    <source>
        <dbReference type="EMBL" id="MBC6451286.1"/>
    </source>
</evidence>